<dbReference type="InterPro" id="IPR001387">
    <property type="entry name" value="Cro/C1-type_HTH"/>
</dbReference>
<dbReference type="PANTHER" id="PTHR37038:SF14">
    <property type="entry name" value="TRANSCRIPTIONAL ACTIVATOR"/>
    <property type="match status" value="1"/>
</dbReference>
<evidence type="ECO:0000313" key="2">
    <source>
        <dbReference type="EMBL" id="OJG19591.1"/>
    </source>
</evidence>
<dbReference type="SUPFAM" id="SSF48452">
    <property type="entry name" value="TPR-like"/>
    <property type="match status" value="1"/>
</dbReference>
<name>A0A1L8RII1_9ENTE</name>
<dbReference type="SMART" id="SM00530">
    <property type="entry name" value="HTH_XRE"/>
    <property type="match status" value="1"/>
</dbReference>
<sequence length="282" mass="32033">MNIAVFIEARKKLNLSQNELAQGICTQATLSRFENNGQVPSLKILLQLCERLNLSIGEIFPKRQDDELIQALDQAEFYLITMEVEKMRQLLATIDDTKIQAEPTLAKQYAYLSGFLAISLEQEIADSLFWFNQILLENEPVADDIFSLLAFCGMGLAYQQIQDVKKADVYFDKVLQAVTRYPASSTHDIWRVLNILYHTGVFYSQTGEFQAADALLHYGISLCSEHHVTYYVARIQFQLAQNARIQQAEPAKVQELLQDAAAFARLNQNQVLLAQIKAYQEG</sequence>
<comment type="caution">
    <text evidence="2">The sequence shown here is derived from an EMBL/GenBank/DDBJ whole genome shotgun (WGS) entry which is preliminary data.</text>
</comment>
<dbReference type="Gene3D" id="1.25.40.10">
    <property type="entry name" value="Tetratricopeptide repeat domain"/>
    <property type="match status" value="1"/>
</dbReference>
<dbReference type="AlphaFoldDB" id="A0A1L8RII1"/>
<dbReference type="PANTHER" id="PTHR37038">
    <property type="entry name" value="TRANSCRIPTIONAL REGULATOR-RELATED"/>
    <property type="match status" value="1"/>
</dbReference>
<dbReference type="CDD" id="cd00093">
    <property type="entry name" value="HTH_XRE"/>
    <property type="match status" value="1"/>
</dbReference>
<dbReference type="Pfam" id="PF01381">
    <property type="entry name" value="HTH_3"/>
    <property type="match status" value="1"/>
</dbReference>
<dbReference type="PROSITE" id="PS50943">
    <property type="entry name" value="HTH_CROC1"/>
    <property type="match status" value="1"/>
</dbReference>
<dbReference type="EMBL" id="JXKH01000002">
    <property type="protein sequence ID" value="OJG19591.1"/>
    <property type="molecule type" value="Genomic_DNA"/>
</dbReference>
<protein>
    <recommendedName>
        <fullName evidence="1">HTH cro/C1-type domain-containing protein</fullName>
    </recommendedName>
</protein>
<reference evidence="2 3" key="1">
    <citation type="submission" date="2014-12" db="EMBL/GenBank/DDBJ databases">
        <title>Draft genome sequences of 29 type strains of Enterococci.</title>
        <authorList>
            <person name="Zhong Z."/>
            <person name="Sun Z."/>
            <person name="Liu W."/>
            <person name="Zhang W."/>
            <person name="Zhang H."/>
        </authorList>
    </citation>
    <scope>NUCLEOTIDE SEQUENCE [LARGE SCALE GENOMIC DNA]</scope>
    <source>
        <strain evidence="2 3">DSM 17029</strain>
    </source>
</reference>
<dbReference type="InterPro" id="IPR011990">
    <property type="entry name" value="TPR-like_helical_dom_sf"/>
</dbReference>
<accession>A0A1L8RII1</accession>
<dbReference type="InterPro" id="IPR053163">
    <property type="entry name" value="HTH-type_regulator_Rgg"/>
</dbReference>
<organism evidence="2 3">
    <name type="scientific">Enterococcus canis</name>
    <dbReference type="NCBI Taxonomy" id="214095"/>
    <lineage>
        <taxon>Bacteria</taxon>
        <taxon>Bacillati</taxon>
        <taxon>Bacillota</taxon>
        <taxon>Bacilli</taxon>
        <taxon>Lactobacillales</taxon>
        <taxon>Enterococcaceae</taxon>
        <taxon>Enterococcus</taxon>
    </lineage>
</organism>
<gene>
    <name evidence="2" type="ORF">RU97_GL001162</name>
</gene>
<dbReference type="STRING" id="214095.RU97_GL001162"/>
<feature type="domain" description="HTH cro/C1-type" evidence="1">
    <location>
        <begin position="6"/>
        <end position="59"/>
    </location>
</feature>
<evidence type="ECO:0000259" key="1">
    <source>
        <dbReference type="PROSITE" id="PS50943"/>
    </source>
</evidence>
<dbReference type="InterPro" id="IPR010982">
    <property type="entry name" value="Lambda_DNA-bd_dom_sf"/>
</dbReference>
<evidence type="ECO:0000313" key="3">
    <source>
        <dbReference type="Proteomes" id="UP000181884"/>
    </source>
</evidence>
<keyword evidence="3" id="KW-1185">Reference proteome</keyword>
<proteinExistence type="predicted"/>
<dbReference type="Proteomes" id="UP000181884">
    <property type="component" value="Unassembled WGS sequence"/>
</dbReference>
<dbReference type="RefSeq" id="WP_067390471.1">
    <property type="nucleotide sequence ID" value="NZ_JXKH01000002.1"/>
</dbReference>
<dbReference type="GO" id="GO:0003677">
    <property type="term" value="F:DNA binding"/>
    <property type="evidence" value="ECO:0007669"/>
    <property type="project" value="InterPro"/>
</dbReference>
<dbReference type="SUPFAM" id="SSF47413">
    <property type="entry name" value="lambda repressor-like DNA-binding domains"/>
    <property type="match status" value="1"/>
</dbReference>